<dbReference type="STRING" id="407022.SAMN05661044_05139"/>
<evidence type="ECO:0000256" key="2">
    <source>
        <dbReference type="ARBA" id="ARBA00022448"/>
    </source>
</evidence>
<protein>
    <submittedName>
        <fullName evidence="12">TonB-dependent receptor</fullName>
    </submittedName>
</protein>
<dbReference type="Pfam" id="PF13715">
    <property type="entry name" value="CarbopepD_reg_2"/>
    <property type="match status" value="1"/>
</dbReference>
<keyword evidence="3 8" id="KW-1134">Transmembrane beta strand</keyword>
<accession>A0A1H7Y9F5</accession>
<evidence type="ECO:0000256" key="5">
    <source>
        <dbReference type="ARBA" id="ARBA00023077"/>
    </source>
</evidence>
<dbReference type="SUPFAM" id="SSF49464">
    <property type="entry name" value="Carboxypeptidase regulatory domain-like"/>
    <property type="match status" value="1"/>
</dbReference>
<evidence type="ECO:0000256" key="3">
    <source>
        <dbReference type="ARBA" id="ARBA00022452"/>
    </source>
</evidence>
<evidence type="ECO:0000313" key="12">
    <source>
        <dbReference type="EMBL" id="SEM41957.1"/>
    </source>
</evidence>
<keyword evidence="7 8" id="KW-0998">Cell outer membrane</keyword>
<evidence type="ECO:0000256" key="4">
    <source>
        <dbReference type="ARBA" id="ARBA00022692"/>
    </source>
</evidence>
<keyword evidence="4 8" id="KW-0812">Transmembrane</keyword>
<dbReference type="InterPro" id="IPR010104">
    <property type="entry name" value="TonB_rcpt_bac"/>
</dbReference>
<dbReference type="RefSeq" id="WP_093331509.1">
    <property type="nucleotide sequence ID" value="NZ_FOAF01000012.1"/>
</dbReference>
<evidence type="ECO:0000256" key="8">
    <source>
        <dbReference type="PROSITE-ProRule" id="PRU01360"/>
    </source>
</evidence>
<evidence type="ECO:0000256" key="1">
    <source>
        <dbReference type="ARBA" id="ARBA00004571"/>
    </source>
</evidence>
<evidence type="ECO:0000256" key="9">
    <source>
        <dbReference type="RuleBase" id="RU003357"/>
    </source>
</evidence>
<feature type="domain" description="TonB-dependent receptor-like beta-barrel" evidence="10">
    <location>
        <begin position="482"/>
        <end position="912"/>
    </location>
</feature>
<proteinExistence type="inferred from homology"/>
<keyword evidence="5 9" id="KW-0798">TonB box</keyword>
<reference evidence="13" key="1">
    <citation type="submission" date="2016-10" db="EMBL/GenBank/DDBJ databases">
        <authorList>
            <person name="Varghese N."/>
            <person name="Submissions S."/>
        </authorList>
    </citation>
    <scope>NUCLEOTIDE SEQUENCE [LARGE SCALE GENOMIC DNA]</scope>
    <source>
        <strain evidence="13">DSM 18733</strain>
    </source>
</reference>
<comment type="similarity">
    <text evidence="8 9">Belongs to the TonB-dependent receptor family.</text>
</comment>
<dbReference type="GO" id="GO:0009279">
    <property type="term" value="C:cell outer membrane"/>
    <property type="evidence" value="ECO:0007669"/>
    <property type="project" value="UniProtKB-SubCell"/>
</dbReference>
<dbReference type="InterPro" id="IPR000531">
    <property type="entry name" value="Beta-barrel_TonB"/>
</dbReference>
<keyword evidence="12" id="KW-0675">Receptor</keyword>
<dbReference type="InterPro" id="IPR036942">
    <property type="entry name" value="Beta-barrel_TonB_sf"/>
</dbReference>
<dbReference type="SUPFAM" id="SSF56935">
    <property type="entry name" value="Porins"/>
    <property type="match status" value="1"/>
</dbReference>
<dbReference type="PANTHER" id="PTHR40980">
    <property type="entry name" value="PLUG DOMAIN-CONTAINING PROTEIN"/>
    <property type="match status" value="1"/>
</dbReference>
<dbReference type="EMBL" id="FOAF01000012">
    <property type="protein sequence ID" value="SEM41957.1"/>
    <property type="molecule type" value="Genomic_DNA"/>
</dbReference>
<keyword evidence="2 8" id="KW-0813">Transport</keyword>
<dbReference type="Pfam" id="PF00593">
    <property type="entry name" value="TonB_dep_Rec_b-barrel"/>
    <property type="match status" value="1"/>
</dbReference>
<dbReference type="InterPro" id="IPR008969">
    <property type="entry name" value="CarboxyPept-like_regulatory"/>
</dbReference>
<name>A0A1H7Y9F5_OLID1</name>
<evidence type="ECO:0000259" key="10">
    <source>
        <dbReference type="Pfam" id="PF00593"/>
    </source>
</evidence>
<evidence type="ECO:0000313" key="13">
    <source>
        <dbReference type="Proteomes" id="UP000199421"/>
    </source>
</evidence>
<keyword evidence="6 8" id="KW-0472">Membrane</keyword>
<evidence type="ECO:0000259" key="11">
    <source>
        <dbReference type="Pfam" id="PF07715"/>
    </source>
</evidence>
<evidence type="ECO:0000256" key="6">
    <source>
        <dbReference type="ARBA" id="ARBA00023136"/>
    </source>
</evidence>
<feature type="domain" description="TonB-dependent receptor plug" evidence="11">
    <location>
        <begin position="134"/>
        <end position="238"/>
    </location>
</feature>
<dbReference type="AlphaFoldDB" id="A0A1H7Y9F5"/>
<dbReference type="NCBIfam" id="TIGR01782">
    <property type="entry name" value="TonB-Xanth-Caul"/>
    <property type="match status" value="1"/>
</dbReference>
<organism evidence="12 13">
    <name type="scientific">Olivibacter domesticus</name>
    <name type="common">Pseudosphingobacterium domesticum</name>
    <dbReference type="NCBI Taxonomy" id="407022"/>
    <lineage>
        <taxon>Bacteria</taxon>
        <taxon>Pseudomonadati</taxon>
        <taxon>Bacteroidota</taxon>
        <taxon>Sphingobacteriia</taxon>
        <taxon>Sphingobacteriales</taxon>
        <taxon>Sphingobacteriaceae</taxon>
        <taxon>Olivibacter</taxon>
    </lineage>
</organism>
<dbReference type="InterPro" id="IPR037066">
    <property type="entry name" value="Plug_dom_sf"/>
</dbReference>
<comment type="subcellular location">
    <subcellularLocation>
        <location evidence="1 8">Cell outer membrane</location>
        <topology evidence="1 8">Multi-pass membrane protein</topology>
    </subcellularLocation>
</comment>
<sequence>MKQLKTFVHKFSKLIFLYILCSYGKQSDAQVIRGTVAEQSGKLPGVSLLVKENGNRTSTNLNGEFRLQGTKVGDSVTLITNYIGMQERKIRIQLHDGINDLATILLEPAEGKLNEVVINGTFLPSQRRAYAIQKNATSIMNVIASDAIGKLPDRNAAEAVQRVQGVAVARYHGEADQATVRGTPFAWTSTLLNGSRLPSSSVYGTRATVLDVVPSEMIQYVQVAKAITPDIEGDAIGGSINFITRTAPNQRQLGASLAGGYNTISKNATYNGSINYGDRFLKDKLGVMLTGAIWDRNWGADSYDLSYAQDRSINNMMLKRYMGKRKTVGLNLGLEWKFNESHRLFGRGMVNKFDDVRPVYESYVDFARSRYQYNYRYSHYETTLNGGEIGGEHQLNNKTQFHWAYSNFTSEFAINTPPTTSEDRRGLPIATFIQPIPGGLSGLSADGKKYLLQDSPDGIGQDPLYITAQPNNAAETINPNQLTLSSLSILQLNNRENDQVGQLNVTHQTSDRLKLKAGVKYRSKSKRGINSAQLVQVPDGSKPAITLSSLQTENFPNRDNFFSQLPNNQSAYIINPLTKQQLFDLYDPAVLAANGFRDASSANNQATIYHGRENVWAAYIMGEYDLTPQLKVIGGLRNEHTSLDINSNRVRTTAEGSVVEPVTANSDYNALLPMLHFKYSPHNKLNLRAAYTRTFSRANFTDLLPNERIDATGAIVSISMGNPKLKPTFSNNLDFMAEYYFEDIGILSGGVFYKDLTNVIFNDRTLTNENGTQTLLSQPKNLASASIFGLEGGINKRFNFFSGFMSGFGVEFNYTYTHSSADLPRLQGEVIVMDNISLPNQSKNLFNAILYYERNGVMVRLAGNFRGKSIETIDNTLGPGYYIWTDDNFTIDASATVNLNKHLKLFLELNNLTNEPLRTYIGDQYRPTMNEWYGQRGQAGIRWDL</sequence>
<dbReference type="Gene3D" id="2.40.170.20">
    <property type="entry name" value="TonB-dependent receptor, beta-barrel domain"/>
    <property type="match status" value="1"/>
</dbReference>
<dbReference type="OrthoDB" id="8727862at2"/>
<dbReference type="CDD" id="cd01347">
    <property type="entry name" value="ligand_gated_channel"/>
    <property type="match status" value="1"/>
</dbReference>
<dbReference type="Pfam" id="PF07715">
    <property type="entry name" value="Plug"/>
    <property type="match status" value="1"/>
</dbReference>
<dbReference type="PROSITE" id="PS52016">
    <property type="entry name" value="TONB_DEPENDENT_REC_3"/>
    <property type="match status" value="1"/>
</dbReference>
<gene>
    <name evidence="12" type="ORF">SAMN05661044_05139</name>
</gene>
<dbReference type="InterPro" id="IPR039426">
    <property type="entry name" value="TonB-dep_rcpt-like"/>
</dbReference>
<dbReference type="Gene3D" id="2.170.130.10">
    <property type="entry name" value="TonB-dependent receptor, plug domain"/>
    <property type="match status" value="1"/>
</dbReference>
<dbReference type="InterPro" id="IPR012910">
    <property type="entry name" value="Plug_dom"/>
</dbReference>
<keyword evidence="13" id="KW-1185">Reference proteome</keyword>
<dbReference type="PANTHER" id="PTHR40980:SF4">
    <property type="entry name" value="TONB-DEPENDENT RECEPTOR-LIKE BETA-BARREL DOMAIN-CONTAINING PROTEIN"/>
    <property type="match status" value="1"/>
</dbReference>
<dbReference type="Proteomes" id="UP000199421">
    <property type="component" value="Unassembled WGS sequence"/>
</dbReference>
<evidence type="ECO:0000256" key="7">
    <source>
        <dbReference type="ARBA" id="ARBA00023237"/>
    </source>
</evidence>